<dbReference type="GO" id="GO:0003676">
    <property type="term" value="F:nucleic acid binding"/>
    <property type="evidence" value="ECO:0007669"/>
    <property type="project" value="InterPro"/>
</dbReference>
<evidence type="ECO:0000313" key="4">
    <source>
        <dbReference type="Proteomes" id="UP000177040"/>
    </source>
</evidence>
<dbReference type="InterPro" id="IPR001667">
    <property type="entry name" value="DDH_dom"/>
</dbReference>
<gene>
    <name evidence="3" type="ORF">A2983_04170</name>
</gene>
<feature type="domain" description="DHHA1" evidence="2">
    <location>
        <begin position="239"/>
        <end position="323"/>
    </location>
</feature>
<accession>A0A1F6N417</accession>
<dbReference type="Gene3D" id="3.10.310.30">
    <property type="match status" value="1"/>
</dbReference>
<dbReference type="Gene3D" id="3.90.1640.10">
    <property type="entry name" value="inorganic pyrophosphatase (n-terminal core)"/>
    <property type="match status" value="1"/>
</dbReference>
<dbReference type="Proteomes" id="UP000177040">
    <property type="component" value="Unassembled WGS sequence"/>
</dbReference>
<dbReference type="InterPro" id="IPR003156">
    <property type="entry name" value="DHHA1_dom"/>
</dbReference>
<dbReference type="AlphaFoldDB" id="A0A1F6N417"/>
<comment type="caution">
    <text evidence="3">The sequence shown here is derived from an EMBL/GenBank/DDBJ whole genome shotgun (WGS) entry which is preliminary data.</text>
</comment>
<name>A0A1F6N417_9BACT</name>
<dbReference type="Pfam" id="PF02272">
    <property type="entry name" value="DHHA1"/>
    <property type="match status" value="1"/>
</dbReference>
<proteinExistence type="predicted"/>
<reference evidence="3 4" key="1">
    <citation type="journal article" date="2016" name="Nat. Commun.">
        <title>Thousands of microbial genomes shed light on interconnected biogeochemical processes in an aquifer system.</title>
        <authorList>
            <person name="Anantharaman K."/>
            <person name="Brown C.T."/>
            <person name="Hug L.A."/>
            <person name="Sharon I."/>
            <person name="Castelle C.J."/>
            <person name="Probst A.J."/>
            <person name="Thomas B.C."/>
            <person name="Singh A."/>
            <person name="Wilkins M.J."/>
            <person name="Karaoz U."/>
            <person name="Brodie E.L."/>
            <person name="Williams K.H."/>
            <person name="Hubbard S.S."/>
            <person name="Banfield J.F."/>
        </authorList>
    </citation>
    <scope>NUCLEOTIDE SEQUENCE [LARGE SCALE GENOMIC DNA]</scope>
</reference>
<dbReference type="PANTHER" id="PTHR47618">
    <property type="entry name" value="BIFUNCTIONAL OLIGORIBONUCLEASE AND PAP PHOSPHATASE NRNA"/>
    <property type="match status" value="1"/>
</dbReference>
<dbReference type="SUPFAM" id="SSF64182">
    <property type="entry name" value="DHH phosphoesterases"/>
    <property type="match status" value="1"/>
</dbReference>
<feature type="domain" description="DDH" evidence="1">
    <location>
        <begin position="18"/>
        <end position="162"/>
    </location>
</feature>
<organism evidence="3 4">
    <name type="scientific">Candidatus Magasanikbacteria bacterium RIFCSPLOWO2_01_FULL_40_15</name>
    <dbReference type="NCBI Taxonomy" id="1798686"/>
    <lineage>
        <taxon>Bacteria</taxon>
        <taxon>Candidatus Magasanikiibacteriota</taxon>
    </lineage>
</organism>
<dbReference type="InterPro" id="IPR038763">
    <property type="entry name" value="DHH_sf"/>
</dbReference>
<dbReference type="EMBL" id="MFQH01000003">
    <property type="protein sequence ID" value="OGH78669.1"/>
    <property type="molecule type" value="Genomic_DNA"/>
</dbReference>
<evidence type="ECO:0008006" key="5">
    <source>
        <dbReference type="Google" id="ProtNLM"/>
    </source>
</evidence>
<dbReference type="Pfam" id="PF01368">
    <property type="entry name" value="DHH"/>
    <property type="match status" value="1"/>
</dbReference>
<evidence type="ECO:0000259" key="1">
    <source>
        <dbReference type="Pfam" id="PF01368"/>
    </source>
</evidence>
<dbReference type="InterPro" id="IPR051319">
    <property type="entry name" value="Oligoribo/pAp-PDE_c-di-AMP_PDE"/>
</dbReference>
<sequence>MKERIAHEIYRRLLASTNVLILPHQRPDGDAMGAATALATFLDNHKIGWQIWCKTPPPSGLLFLPHAKKVQTDPELWQHEKFDTIVAVDSGDLVYNGSAEYLARLPYHPTIINIDHHPTNKNYGDMNLVIPTASSTNEILYTFFLVNREPITMPMATSLMTGLLTDTGIFTNSATSKRALSVGSELIGRGADFRLIKQEVITDKSVAGLRLWGLVMSRLALHEPTGIVHTYVTHQDLKNFAATEEDADGIANFLNFLEEGQASMVLKAHADGTIKGSFRTTKNNVDVSAWAQLFGGGGHIKAAGFSVEGPIERAIEHILETIAKHKNSTTI</sequence>
<evidence type="ECO:0000259" key="2">
    <source>
        <dbReference type="Pfam" id="PF02272"/>
    </source>
</evidence>
<evidence type="ECO:0000313" key="3">
    <source>
        <dbReference type="EMBL" id="OGH78669.1"/>
    </source>
</evidence>
<protein>
    <recommendedName>
        <fullName evidence="5">DDH domain-containing protein</fullName>
    </recommendedName>
</protein>
<dbReference type="PANTHER" id="PTHR47618:SF1">
    <property type="entry name" value="BIFUNCTIONAL OLIGORIBONUCLEASE AND PAP PHOSPHATASE NRNA"/>
    <property type="match status" value="1"/>
</dbReference>